<dbReference type="EMBL" id="JAULUE010002057">
    <property type="protein sequence ID" value="KAK5889418.1"/>
    <property type="molecule type" value="Genomic_DNA"/>
</dbReference>
<evidence type="ECO:0000313" key="3">
    <source>
        <dbReference type="Proteomes" id="UP001335648"/>
    </source>
</evidence>
<sequence length="148" mass="16036">MEALTLHQTNVAQGEQQQATCGRSMSSNYAPPNLENKLLASTLMPKPSSLQPSFLCSTSSSLLSPSSFSPSFTSPLISTVNQLLNSHSFALSFPLTSSTSLRNDSLLSKSLASSALPTCFASSFPLLLWVENRAGTMELMKPRRKHRK</sequence>
<proteinExistence type="predicted"/>
<accession>A0AAN8GSW6</accession>
<protein>
    <submittedName>
        <fullName evidence="2">Uncharacterized protein</fullName>
    </submittedName>
</protein>
<evidence type="ECO:0000256" key="1">
    <source>
        <dbReference type="SAM" id="MobiDB-lite"/>
    </source>
</evidence>
<name>A0AAN8GSW6_9TELE</name>
<organism evidence="2 3">
    <name type="scientific">Champsocephalus esox</name>
    <name type="common">pike icefish</name>
    <dbReference type="NCBI Taxonomy" id="159716"/>
    <lineage>
        <taxon>Eukaryota</taxon>
        <taxon>Metazoa</taxon>
        <taxon>Chordata</taxon>
        <taxon>Craniata</taxon>
        <taxon>Vertebrata</taxon>
        <taxon>Euteleostomi</taxon>
        <taxon>Actinopterygii</taxon>
        <taxon>Neopterygii</taxon>
        <taxon>Teleostei</taxon>
        <taxon>Neoteleostei</taxon>
        <taxon>Acanthomorphata</taxon>
        <taxon>Eupercaria</taxon>
        <taxon>Perciformes</taxon>
        <taxon>Notothenioidei</taxon>
        <taxon>Channichthyidae</taxon>
        <taxon>Champsocephalus</taxon>
    </lineage>
</organism>
<comment type="caution">
    <text evidence="2">The sequence shown here is derived from an EMBL/GenBank/DDBJ whole genome shotgun (WGS) entry which is preliminary data.</text>
</comment>
<evidence type="ECO:0000313" key="2">
    <source>
        <dbReference type="EMBL" id="KAK5889418.1"/>
    </source>
</evidence>
<reference evidence="2 3" key="1">
    <citation type="journal article" date="2023" name="Mol. Biol. Evol.">
        <title>Genomics of Secondarily Temperate Adaptation in the Only Non-Antarctic Icefish.</title>
        <authorList>
            <person name="Rivera-Colon A.G."/>
            <person name="Rayamajhi N."/>
            <person name="Minhas B.F."/>
            <person name="Madrigal G."/>
            <person name="Bilyk K.T."/>
            <person name="Yoon V."/>
            <person name="Hune M."/>
            <person name="Gregory S."/>
            <person name="Cheng C.H.C."/>
            <person name="Catchen J.M."/>
        </authorList>
    </citation>
    <scope>NUCLEOTIDE SEQUENCE [LARGE SCALE GENOMIC DNA]</scope>
    <source>
        <strain evidence="2">JC2023a</strain>
    </source>
</reference>
<keyword evidence="3" id="KW-1185">Reference proteome</keyword>
<dbReference type="Proteomes" id="UP001335648">
    <property type="component" value="Unassembled WGS sequence"/>
</dbReference>
<dbReference type="AlphaFoldDB" id="A0AAN8GSW6"/>
<gene>
    <name evidence="2" type="ORF">CesoFtcFv8_015425</name>
</gene>
<feature type="region of interest" description="Disordered" evidence="1">
    <location>
        <begin position="1"/>
        <end position="27"/>
    </location>
</feature>